<dbReference type="EMBL" id="APSA01000007">
    <property type="protein sequence ID" value="ENX37606.1"/>
    <property type="molecule type" value="Genomic_DNA"/>
</dbReference>
<organism evidence="3 4">
    <name type="scientific">Acinetobacter courvalinii</name>
    <dbReference type="NCBI Taxonomy" id="280147"/>
    <lineage>
        <taxon>Bacteria</taxon>
        <taxon>Pseudomonadati</taxon>
        <taxon>Pseudomonadota</taxon>
        <taxon>Gammaproteobacteria</taxon>
        <taxon>Moraxellales</taxon>
        <taxon>Moraxellaceae</taxon>
        <taxon>Acinetobacter</taxon>
    </lineage>
</organism>
<dbReference type="RefSeq" id="WP_005287551.1">
    <property type="nucleotide sequence ID" value="NZ_BMDA01000001.1"/>
</dbReference>
<keyword evidence="4" id="KW-1185">Reference proteome</keyword>
<dbReference type="InterPro" id="IPR050261">
    <property type="entry name" value="FrsA_esterase"/>
</dbReference>
<accession>N9R5P4</accession>
<dbReference type="SUPFAM" id="SSF53474">
    <property type="entry name" value="alpha/beta-Hydrolases"/>
    <property type="match status" value="1"/>
</dbReference>
<evidence type="ECO:0000313" key="4">
    <source>
        <dbReference type="Proteomes" id="UP000013200"/>
    </source>
</evidence>
<evidence type="ECO:0000259" key="2">
    <source>
        <dbReference type="Pfam" id="PF12146"/>
    </source>
</evidence>
<comment type="caution">
    <text evidence="3">The sequence shown here is derived from an EMBL/GenBank/DDBJ whole genome shotgun (WGS) entry which is preliminary data.</text>
</comment>
<proteinExistence type="predicted"/>
<dbReference type="Gene3D" id="3.40.50.1820">
    <property type="entry name" value="alpha/beta hydrolase"/>
    <property type="match status" value="1"/>
</dbReference>
<dbReference type="STRING" id="1217698.F888_02947"/>
<dbReference type="AlphaFoldDB" id="N9R5P4"/>
<evidence type="ECO:0000256" key="1">
    <source>
        <dbReference type="ARBA" id="ARBA00022801"/>
    </source>
</evidence>
<dbReference type="PANTHER" id="PTHR22946">
    <property type="entry name" value="DIENELACTONE HYDROLASE DOMAIN-CONTAINING PROTEIN-RELATED"/>
    <property type="match status" value="1"/>
</dbReference>
<reference evidence="3 4" key="1">
    <citation type="submission" date="2013-02" db="EMBL/GenBank/DDBJ databases">
        <title>The Genome Sequence of Acinetobacter sp. NIPH 3623.</title>
        <authorList>
            <consortium name="The Broad Institute Genome Sequencing Platform"/>
            <consortium name="The Broad Institute Genome Sequencing Center for Infectious Disease"/>
            <person name="Cerqueira G."/>
            <person name="Feldgarden M."/>
            <person name="Courvalin P."/>
            <person name="Perichon B."/>
            <person name="Grillot-Courvalin C."/>
            <person name="Clermont D."/>
            <person name="Rocha E."/>
            <person name="Yoon E.-J."/>
            <person name="Nemec A."/>
            <person name="Walker B."/>
            <person name="Young S.K."/>
            <person name="Zeng Q."/>
            <person name="Gargeya S."/>
            <person name="Fitzgerald M."/>
            <person name="Haas B."/>
            <person name="Abouelleil A."/>
            <person name="Alvarado L."/>
            <person name="Arachchi H.M."/>
            <person name="Berlin A.M."/>
            <person name="Chapman S.B."/>
            <person name="Dewar J."/>
            <person name="Goldberg J."/>
            <person name="Griggs A."/>
            <person name="Gujja S."/>
            <person name="Hansen M."/>
            <person name="Howarth C."/>
            <person name="Imamovic A."/>
            <person name="Larimer J."/>
            <person name="McCowan C."/>
            <person name="Murphy C."/>
            <person name="Neiman D."/>
            <person name="Pearson M."/>
            <person name="Priest M."/>
            <person name="Roberts A."/>
            <person name="Saif S."/>
            <person name="Shea T."/>
            <person name="Sisk P."/>
            <person name="Sykes S."/>
            <person name="Wortman J."/>
            <person name="Nusbaum C."/>
            <person name="Birren B."/>
        </authorList>
    </citation>
    <scope>NUCLEOTIDE SEQUENCE [LARGE SCALE GENOMIC DNA]</scope>
    <source>
        <strain evidence="3 4">NIPH 3623</strain>
    </source>
</reference>
<dbReference type="Proteomes" id="UP000013200">
    <property type="component" value="Unassembled WGS sequence"/>
</dbReference>
<protein>
    <recommendedName>
        <fullName evidence="2">Serine aminopeptidase S33 domain-containing protein</fullName>
    </recommendedName>
</protein>
<dbReference type="HOGENOM" id="CLU_048587_1_0_6"/>
<keyword evidence="1" id="KW-0378">Hydrolase</keyword>
<dbReference type="GeneID" id="80102942"/>
<name>N9R5P4_9GAMM</name>
<dbReference type="Pfam" id="PF12146">
    <property type="entry name" value="Hydrolase_4"/>
    <property type="match status" value="1"/>
</dbReference>
<gene>
    <name evidence="3" type="ORF">F888_02947</name>
</gene>
<dbReference type="Gene3D" id="1.10.10.800">
    <property type="match status" value="1"/>
</dbReference>
<feature type="domain" description="Serine aminopeptidase S33" evidence="2">
    <location>
        <begin position="31"/>
        <end position="263"/>
    </location>
</feature>
<dbReference type="GO" id="GO:0052689">
    <property type="term" value="F:carboxylic ester hydrolase activity"/>
    <property type="evidence" value="ECO:0007669"/>
    <property type="project" value="UniProtKB-ARBA"/>
</dbReference>
<dbReference type="PATRIC" id="fig|1217698.3.peg.2883"/>
<dbReference type="PANTHER" id="PTHR22946:SF9">
    <property type="entry name" value="POLYKETIDE TRANSFERASE AF380"/>
    <property type="match status" value="1"/>
</dbReference>
<sequence length="304" mass="32824">MENIKFTSKGVTCCAWHIPATSDVLNNGNGRPCIVMAHGFGGTRDTGLLEFAKPFSEAGIDAFVFDYRGFGDSGGFPRQNVSYRNQREDYHSAIAAARKLPQIDKNRIAIWGTSYSGGHVIVIAAQDTKIAAVVSMTPATDGLAALVQIRRYGGISQLATAVGHGLRDLVRVITRREPHLIPIVGQPGSAAMISTPGAEDGYKAMAGPTWRNEVCARTALEVAQNRPITFASNIICPLLVQVGSKDQVAPPDAARKTASLANGQTELLEYPIDHFDVYGGPWQEKLLMDQITFLKKVFIPKASK</sequence>
<dbReference type="InterPro" id="IPR029058">
    <property type="entry name" value="AB_hydrolase_fold"/>
</dbReference>
<evidence type="ECO:0000313" key="3">
    <source>
        <dbReference type="EMBL" id="ENX37606.1"/>
    </source>
</evidence>
<dbReference type="InterPro" id="IPR022742">
    <property type="entry name" value="Hydrolase_4"/>
</dbReference>